<dbReference type="Pfam" id="PF13041">
    <property type="entry name" value="PPR_2"/>
    <property type="match status" value="1"/>
</dbReference>
<dbReference type="NCBIfam" id="TIGR00756">
    <property type="entry name" value="PPR"/>
    <property type="match status" value="3"/>
</dbReference>
<name>A0ABR2LTC6_9ASPA</name>
<dbReference type="InterPro" id="IPR046960">
    <property type="entry name" value="PPR_At4g14850-like_plant"/>
</dbReference>
<dbReference type="Gene3D" id="1.25.40.10">
    <property type="entry name" value="Tetratricopeptide repeat domain"/>
    <property type="match status" value="2"/>
</dbReference>
<feature type="repeat" description="PPR" evidence="2">
    <location>
        <begin position="439"/>
        <end position="473"/>
    </location>
</feature>
<keyword evidence="4" id="KW-1185">Reference proteome</keyword>
<evidence type="ECO:0000256" key="2">
    <source>
        <dbReference type="PROSITE-ProRule" id="PRU00708"/>
    </source>
</evidence>
<dbReference type="Proteomes" id="UP001412067">
    <property type="component" value="Unassembled WGS sequence"/>
</dbReference>
<organism evidence="3 4">
    <name type="scientific">Platanthera guangdongensis</name>
    <dbReference type="NCBI Taxonomy" id="2320717"/>
    <lineage>
        <taxon>Eukaryota</taxon>
        <taxon>Viridiplantae</taxon>
        <taxon>Streptophyta</taxon>
        <taxon>Embryophyta</taxon>
        <taxon>Tracheophyta</taxon>
        <taxon>Spermatophyta</taxon>
        <taxon>Magnoliopsida</taxon>
        <taxon>Liliopsida</taxon>
        <taxon>Asparagales</taxon>
        <taxon>Orchidaceae</taxon>
        <taxon>Orchidoideae</taxon>
        <taxon>Orchideae</taxon>
        <taxon>Orchidinae</taxon>
        <taxon>Platanthera</taxon>
    </lineage>
</organism>
<evidence type="ECO:0000313" key="4">
    <source>
        <dbReference type="Proteomes" id="UP001412067"/>
    </source>
</evidence>
<dbReference type="Pfam" id="PF01535">
    <property type="entry name" value="PPR"/>
    <property type="match status" value="4"/>
</dbReference>
<dbReference type="PANTHER" id="PTHR47926:SF438">
    <property type="entry name" value="PENTATRICOPEPTIDE REPEAT-CONTAINING PROTEIN"/>
    <property type="match status" value="1"/>
</dbReference>
<feature type="repeat" description="PPR" evidence="2">
    <location>
        <begin position="303"/>
        <end position="337"/>
    </location>
</feature>
<dbReference type="Pfam" id="PF20431">
    <property type="entry name" value="E_motif"/>
    <property type="match status" value="1"/>
</dbReference>
<evidence type="ECO:0000256" key="1">
    <source>
        <dbReference type="ARBA" id="ARBA00022737"/>
    </source>
</evidence>
<feature type="repeat" description="PPR" evidence="2">
    <location>
        <begin position="272"/>
        <end position="302"/>
    </location>
</feature>
<dbReference type="InterPro" id="IPR046848">
    <property type="entry name" value="E_motif"/>
</dbReference>
<protein>
    <submittedName>
        <fullName evidence="3">Pentatricopeptide repeat-containing protein</fullName>
    </submittedName>
</protein>
<dbReference type="PANTHER" id="PTHR47926">
    <property type="entry name" value="PENTATRICOPEPTIDE REPEAT-CONTAINING PROTEIN"/>
    <property type="match status" value="1"/>
</dbReference>
<accession>A0ABR2LTC6</accession>
<dbReference type="InterPro" id="IPR011990">
    <property type="entry name" value="TPR-like_helical_dom_sf"/>
</dbReference>
<reference evidence="3 4" key="1">
    <citation type="journal article" date="2022" name="Nat. Plants">
        <title>Genomes of leafy and leafless Platanthera orchids illuminate the evolution of mycoheterotrophy.</title>
        <authorList>
            <person name="Li M.H."/>
            <person name="Liu K.W."/>
            <person name="Li Z."/>
            <person name="Lu H.C."/>
            <person name="Ye Q.L."/>
            <person name="Zhang D."/>
            <person name="Wang J.Y."/>
            <person name="Li Y.F."/>
            <person name="Zhong Z.M."/>
            <person name="Liu X."/>
            <person name="Yu X."/>
            <person name="Liu D.K."/>
            <person name="Tu X.D."/>
            <person name="Liu B."/>
            <person name="Hao Y."/>
            <person name="Liao X.Y."/>
            <person name="Jiang Y.T."/>
            <person name="Sun W.H."/>
            <person name="Chen J."/>
            <person name="Chen Y.Q."/>
            <person name="Ai Y."/>
            <person name="Zhai J.W."/>
            <person name="Wu S.S."/>
            <person name="Zhou Z."/>
            <person name="Hsiao Y.Y."/>
            <person name="Wu W.L."/>
            <person name="Chen Y.Y."/>
            <person name="Lin Y.F."/>
            <person name="Hsu J.L."/>
            <person name="Li C.Y."/>
            <person name="Wang Z.W."/>
            <person name="Zhao X."/>
            <person name="Zhong W.Y."/>
            <person name="Ma X.K."/>
            <person name="Ma L."/>
            <person name="Huang J."/>
            <person name="Chen G.Z."/>
            <person name="Huang M.Z."/>
            <person name="Huang L."/>
            <person name="Peng D.H."/>
            <person name="Luo Y.B."/>
            <person name="Zou S.Q."/>
            <person name="Chen S.P."/>
            <person name="Lan S."/>
            <person name="Tsai W.C."/>
            <person name="Van de Peer Y."/>
            <person name="Liu Z.J."/>
        </authorList>
    </citation>
    <scope>NUCLEOTIDE SEQUENCE [LARGE SCALE GENOMIC DNA]</scope>
    <source>
        <strain evidence="3">Lor288</strain>
    </source>
</reference>
<feature type="repeat" description="PPR" evidence="2">
    <location>
        <begin position="202"/>
        <end position="236"/>
    </location>
</feature>
<keyword evidence="1" id="KW-0677">Repeat</keyword>
<dbReference type="EMBL" id="JBBWWR010000015">
    <property type="protein sequence ID" value="KAK8950036.1"/>
    <property type="molecule type" value="Genomic_DNA"/>
</dbReference>
<dbReference type="InterPro" id="IPR002885">
    <property type="entry name" value="PPR_rpt"/>
</dbReference>
<gene>
    <name evidence="3" type="primary">PCMP-E50</name>
    <name evidence="3" type="ORF">KSP40_PGU014376</name>
</gene>
<comment type="caution">
    <text evidence="3">The sequence shown here is derived from an EMBL/GenBank/DDBJ whole genome shotgun (WGS) entry which is preliminary data.</text>
</comment>
<dbReference type="PROSITE" id="PS51375">
    <property type="entry name" value="PPR"/>
    <property type="match status" value="4"/>
</dbReference>
<evidence type="ECO:0000313" key="3">
    <source>
        <dbReference type="EMBL" id="KAK8950036.1"/>
    </source>
</evidence>
<proteinExistence type="predicted"/>
<sequence>MYKTFSKFPPHRLTALSKHFSIVSQPLSGFSTVINLRKYMNLEHKSTEKALKILDCVSSCTQKVGEDELHRRLIRSCMEDLKLGQQKLPKSIESDDFIYQNKIFADSFTFWRPSISEIEDLVVSLITLHRNGIRPDKRALTCLFSSCGASKALDVGVQLHSLAMKIGFSKSSSVGVSLISLYSKCHRLESSILVFLEMPIRNTISWTAIITAHAQHHQHDACLYLFNLMMKSTSKPNDFTCVTILGTCRSSASLGLGRSFHCLELRMGLDSCTPVLNALISMYAKSGAIEEAQKVFDRMTCRDQITWNSMIFLYSRYGLAEKAISLLKELDKQITAPDNISFLGVLSSCRHAVLVEEGWNCFYSMIEHGIEPGLDHYSCIVDLLGRAGLLEEALDFIGKMSVPPSGVIWASLLSASRVHGNVTMGIRAAKNRLLLHPDCTATHQQLANLYASAGCWDQVARVRKQMKDKGVKPNPGYSWIEIADKVYSFKSEDGCNDQINEVLNILDSLADHMQISD</sequence>